<evidence type="ECO:0000313" key="2">
    <source>
        <dbReference type="EMBL" id="SNB62625.1"/>
    </source>
</evidence>
<dbReference type="InterPro" id="IPR036063">
    <property type="entry name" value="Smr_dom_sf"/>
</dbReference>
<dbReference type="Pfam" id="PF01713">
    <property type="entry name" value="Smr"/>
    <property type="match status" value="1"/>
</dbReference>
<reference evidence="2 3" key="1">
    <citation type="submission" date="2017-06" db="EMBL/GenBank/DDBJ databases">
        <authorList>
            <person name="Kim H.J."/>
            <person name="Triplett B.A."/>
        </authorList>
    </citation>
    <scope>NUCLEOTIDE SEQUENCE [LARGE SCALE GENOMIC DNA]</scope>
    <source>
        <strain evidence="2 3">B29T1</strain>
    </source>
</reference>
<dbReference type="PROSITE" id="PS50828">
    <property type="entry name" value="SMR"/>
    <property type="match status" value="1"/>
</dbReference>
<dbReference type="EMBL" id="FYEH01000003">
    <property type="protein sequence ID" value="SNB62625.1"/>
    <property type="molecule type" value="Genomic_DNA"/>
</dbReference>
<feature type="domain" description="Smr" evidence="1">
    <location>
        <begin position="1"/>
        <end position="77"/>
    </location>
</feature>
<evidence type="ECO:0000259" key="1">
    <source>
        <dbReference type="PROSITE" id="PS50828"/>
    </source>
</evidence>
<dbReference type="AlphaFoldDB" id="A0A212QSQ4"/>
<gene>
    <name evidence="2" type="ORF">SAMN07250955_103156</name>
</gene>
<keyword evidence="3" id="KW-1185">Reference proteome</keyword>
<accession>A0A212QSQ4</accession>
<protein>
    <submittedName>
        <fullName evidence="2">Smr domain-containing protein</fullName>
    </submittedName>
</protein>
<dbReference type="PANTHER" id="PTHR35562">
    <property type="entry name" value="DNA ENDONUCLEASE SMRA-RELATED"/>
    <property type="match status" value="1"/>
</dbReference>
<dbReference type="Gene3D" id="3.30.1370.110">
    <property type="match status" value="1"/>
</dbReference>
<evidence type="ECO:0000313" key="3">
    <source>
        <dbReference type="Proteomes" id="UP000197065"/>
    </source>
</evidence>
<dbReference type="PANTHER" id="PTHR35562:SF2">
    <property type="entry name" value="DNA ENDONUCLEASE SMRA-RELATED"/>
    <property type="match status" value="1"/>
</dbReference>
<proteinExistence type="predicted"/>
<name>A0A212QSQ4_9PROT</name>
<organism evidence="2 3">
    <name type="scientific">Arboricoccus pini</name>
    <dbReference type="NCBI Taxonomy" id="1963835"/>
    <lineage>
        <taxon>Bacteria</taxon>
        <taxon>Pseudomonadati</taxon>
        <taxon>Pseudomonadota</taxon>
        <taxon>Alphaproteobacteria</taxon>
        <taxon>Geminicoccales</taxon>
        <taxon>Geminicoccaceae</taxon>
        <taxon>Arboricoccus</taxon>
    </lineage>
</organism>
<dbReference type="SUPFAM" id="SSF160443">
    <property type="entry name" value="SMR domain-like"/>
    <property type="match status" value="1"/>
</dbReference>
<dbReference type="Proteomes" id="UP000197065">
    <property type="component" value="Unassembled WGS sequence"/>
</dbReference>
<dbReference type="InterPro" id="IPR002625">
    <property type="entry name" value="Smr_dom"/>
</dbReference>
<sequence length="87" mass="9306">MTQARAHAALTEFIQRQSSLGARCVLVITGVGLRTGGVLRSLTPRWLDEPPIAPLVLATSPASLRHGGDGAIYVMLRRRRDGEGNAT</sequence>